<comment type="function">
    <text evidence="5">Involved in nucleotide metabolism via production of dUMP, the immediate precursor of thymidine nucleotides, and decreases the intracellular concentration of dUTP so that uracil cannot be incorporated into DNA.</text>
</comment>
<accession>A0A6G3MKC4</accession>
<dbReference type="PANTHER" id="PTHR11241">
    <property type="entry name" value="DEOXYURIDINE 5'-TRIPHOSPHATE NUCLEOTIDOHYDROLASE"/>
    <property type="match status" value="1"/>
</dbReference>
<dbReference type="PANTHER" id="PTHR11241:SF0">
    <property type="entry name" value="DEOXYURIDINE 5'-TRIPHOSPHATE NUCLEOTIDOHYDROLASE"/>
    <property type="match status" value="1"/>
</dbReference>
<dbReference type="Gene3D" id="2.70.40.10">
    <property type="match status" value="1"/>
</dbReference>
<dbReference type="GO" id="GO:0000287">
    <property type="term" value="F:magnesium ion binding"/>
    <property type="evidence" value="ECO:0007669"/>
    <property type="project" value="UniProtKB-UniRule"/>
</dbReference>
<dbReference type="GO" id="GO:0004170">
    <property type="term" value="F:dUTP diphosphatase activity"/>
    <property type="evidence" value="ECO:0007669"/>
    <property type="project" value="UniProtKB-UniRule"/>
</dbReference>
<evidence type="ECO:0000256" key="5">
    <source>
        <dbReference type="RuleBase" id="RU367024"/>
    </source>
</evidence>
<dbReference type="NCBIfam" id="NF001862">
    <property type="entry name" value="PRK00601.1"/>
    <property type="match status" value="1"/>
</dbReference>
<dbReference type="GO" id="GO:0046081">
    <property type="term" value="P:dUTP catabolic process"/>
    <property type="evidence" value="ECO:0007669"/>
    <property type="project" value="UniProtKB-UniRule"/>
</dbReference>
<evidence type="ECO:0000256" key="4">
    <source>
        <dbReference type="ARBA" id="ARBA00023080"/>
    </source>
</evidence>
<dbReference type="EC" id="3.6.1.23" evidence="5"/>
<protein>
    <recommendedName>
        <fullName evidence="5">Deoxyuridine 5'-triphosphate nucleotidohydrolase</fullName>
        <shortName evidence="5">dUTPase</shortName>
        <ecNumber evidence="5">3.6.1.23</ecNumber>
    </recommendedName>
    <alternativeName>
        <fullName evidence="5">dUTP pyrophosphatase</fullName>
    </alternativeName>
</protein>
<organism evidence="7">
    <name type="scientific">Henneguya salminicola</name>
    <name type="common">Myxosporean</name>
    <dbReference type="NCBI Taxonomy" id="69463"/>
    <lineage>
        <taxon>Eukaryota</taxon>
        <taxon>Metazoa</taxon>
        <taxon>Cnidaria</taxon>
        <taxon>Myxozoa</taxon>
        <taxon>Myxosporea</taxon>
        <taxon>Bivalvulida</taxon>
        <taxon>Platysporina</taxon>
        <taxon>Myxobolidae</taxon>
        <taxon>Henneguya</taxon>
    </lineage>
</organism>
<dbReference type="GO" id="GO:0006226">
    <property type="term" value="P:dUMP biosynthetic process"/>
    <property type="evidence" value="ECO:0007669"/>
    <property type="project" value="UniProtKB-UniRule"/>
</dbReference>
<sequence>MALKVKLLSFDSKLPQRGSEMCAGYDLFSSAECLIIARSRGVVSTGISIAVPSGTYGRVAPRSGLTVKQGLDVGAGVIDADYRGEVCVVLFNHSDENVKINKGDRVAQLILEKIETPEIINVQVI</sequence>
<comment type="pathway">
    <text evidence="1 5">Pyrimidine metabolism; dUMP biosynthesis; dUMP from dCTP (dUTP route): step 2/2.</text>
</comment>
<comment type="similarity">
    <text evidence="2 5">Belongs to the dUTPase family.</text>
</comment>
<dbReference type="InterPro" id="IPR036157">
    <property type="entry name" value="dUTPase-like_sf"/>
</dbReference>
<keyword evidence="5" id="KW-0479">Metal-binding</keyword>
<dbReference type="InterPro" id="IPR033704">
    <property type="entry name" value="dUTPase_trimeric"/>
</dbReference>
<dbReference type="AlphaFoldDB" id="A0A6G3MKC4"/>
<dbReference type="InterPro" id="IPR029054">
    <property type="entry name" value="dUTPase-like"/>
</dbReference>
<reference evidence="7" key="1">
    <citation type="submission" date="2018-11" db="EMBL/GenBank/DDBJ databases">
        <title>Henneguya salminicola genome and transcriptome.</title>
        <authorList>
            <person name="Yahalomi D."/>
            <person name="Atkinson S.D."/>
            <person name="Neuhof M."/>
            <person name="Chang E.S."/>
            <person name="Philippe H."/>
            <person name="Cartwright P."/>
            <person name="Bartholomew J.L."/>
            <person name="Huchon D."/>
        </authorList>
    </citation>
    <scope>NUCLEOTIDE SEQUENCE</scope>
    <source>
        <strain evidence="7">Hz1</strain>
        <tissue evidence="7">Whole</tissue>
    </source>
</reference>
<evidence type="ECO:0000256" key="2">
    <source>
        <dbReference type="ARBA" id="ARBA00006581"/>
    </source>
</evidence>
<keyword evidence="5" id="KW-0460">Magnesium</keyword>
<dbReference type="InterPro" id="IPR008181">
    <property type="entry name" value="dUTPase"/>
</dbReference>
<keyword evidence="4 5" id="KW-0546">Nucleotide metabolism</keyword>
<dbReference type="SUPFAM" id="SSF51283">
    <property type="entry name" value="dUTPase-like"/>
    <property type="match status" value="1"/>
</dbReference>
<dbReference type="Pfam" id="PF00692">
    <property type="entry name" value="dUTPase"/>
    <property type="match status" value="1"/>
</dbReference>
<comment type="cofactor">
    <cofactor evidence="5">
        <name>Mg(2+)</name>
        <dbReference type="ChEBI" id="CHEBI:18420"/>
    </cofactor>
</comment>
<evidence type="ECO:0000313" key="7">
    <source>
        <dbReference type="EMBL" id="NDJ94439.1"/>
    </source>
</evidence>
<feature type="domain" description="dUTPase-like" evidence="6">
    <location>
        <begin position="13"/>
        <end position="123"/>
    </location>
</feature>
<comment type="catalytic activity">
    <reaction evidence="5">
        <text>dUTP + H2O = dUMP + diphosphate + H(+)</text>
        <dbReference type="Rhea" id="RHEA:10248"/>
        <dbReference type="ChEBI" id="CHEBI:15377"/>
        <dbReference type="ChEBI" id="CHEBI:15378"/>
        <dbReference type="ChEBI" id="CHEBI:33019"/>
        <dbReference type="ChEBI" id="CHEBI:61555"/>
        <dbReference type="ChEBI" id="CHEBI:246422"/>
        <dbReference type="EC" id="3.6.1.23"/>
    </reaction>
</comment>
<keyword evidence="3 5" id="KW-0378">Hydrolase</keyword>
<dbReference type="UniPathway" id="UPA00610">
    <property type="reaction ID" value="UER00666"/>
</dbReference>
<evidence type="ECO:0000259" key="6">
    <source>
        <dbReference type="Pfam" id="PF00692"/>
    </source>
</evidence>
<name>A0A6G3MKC4_HENSL</name>
<dbReference type="CDD" id="cd07557">
    <property type="entry name" value="trimeric_dUTPase"/>
    <property type="match status" value="1"/>
</dbReference>
<evidence type="ECO:0000256" key="1">
    <source>
        <dbReference type="ARBA" id="ARBA00005142"/>
    </source>
</evidence>
<dbReference type="NCBIfam" id="TIGR00576">
    <property type="entry name" value="dut"/>
    <property type="match status" value="1"/>
</dbReference>
<dbReference type="EMBL" id="GHBP01008673">
    <property type="protein sequence ID" value="NDJ94439.1"/>
    <property type="molecule type" value="Transcribed_RNA"/>
</dbReference>
<evidence type="ECO:0000256" key="3">
    <source>
        <dbReference type="ARBA" id="ARBA00022801"/>
    </source>
</evidence>
<proteinExistence type="inferred from homology"/>